<reference evidence="3 4" key="1">
    <citation type="submission" date="2015-09" db="EMBL/GenBank/DDBJ databases">
        <title>Draft genome sequence of Kouleothrix aurantiaca JCM 19913.</title>
        <authorList>
            <person name="Hemp J."/>
        </authorList>
    </citation>
    <scope>NUCLEOTIDE SEQUENCE [LARGE SCALE GENOMIC DNA]</scope>
    <source>
        <strain evidence="3 4">COM-B</strain>
    </source>
</reference>
<dbReference type="EMBL" id="LJCR01000209">
    <property type="protein sequence ID" value="KPV53652.1"/>
    <property type="molecule type" value="Genomic_DNA"/>
</dbReference>
<dbReference type="AlphaFoldDB" id="A0A0P9DU44"/>
<dbReference type="PATRIC" id="fig|186479.3.peg.3921"/>
<organism evidence="3 4">
    <name type="scientific">Kouleothrix aurantiaca</name>
    <dbReference type="NCBI Taxonomy" id="186479"/>
    <lineage>
        <taxon>Bacteria</taxon>
        <taxon>Bacillati</taxon>
        <taxon>Chloroflexota</taxon>
        <taxon>Chloroflexia</taxon>
        <taxon>Chloroflexales</taxon>
        <taxon>Roseiflexineae</taxon>
        <taxon>Roseiflexaceae</taxon>
        <taxon>Kouleothrix</taxon>
    </lineage>
</organism>
<evidence type="ECO:0000256" key="2">
    <source>
        <dbReference type="ARBA" id="ARBA00023002"/>
    </source>
</evidence>
<keyword evidence="1" id="KW-0285">Flavoprotein</keyword>
<gene>
    <name evidence="3" type="ORF">SE17_08365</name>
</gene>
<dbReference type="PRINTS" id="PR00469">
    <property type="entry name" value="PNDRDTASEII"/>
</dbReference>
<dbReference type="InterPro" id="IPR036188">
    <property type="entry name" value="FAD/NAD-bd_sf"/>
</dbReference>
<dbReference type="Proteomes" id="UP000050509">
    <property type="component" value="Unassembled WGS sequence"/>
</dbReference>
<evidence type="ECO:0000313" key="3">
    <source>
        <dbReference type="EMBL" id="KPV53652.1"/>
    </source>
</evidence>
<dbReference type="GO" id="GO:0016491">
    <property type="term" value="F:oxidoreductase activity"/>
    <property type="evidence" value="ECO:0007669"/>
    <property type="project" value="UniProtKB-KW"/>
</dbReference>
<name>A0A0P9DU44_9CHLR</name>
<accession>A0A0P9DU44</accession>
<keyword evidence="2" id="KW-0560">Oxidoreductase</keyword>
<dbReference type="PRINTS" id="PR00368">
    <property type="entry name" value="FADPNR"/>
</dbReference>
<dbReference type="Gene3D" id="3.50.50.60">
    <property type="entry name" value="FAD/NAD(P)-binding domain"/>
    <property type="match status" value="2"/>
</dbReference>
<evidence type="ECO:0000313" key="4">
    <source>
        <dbReference type="Proteomes" id="UP000050509"/>
    </source>
</evidence>
<keyword evidence="4" id="KW-1185">Reference proteome</keyword>
<sequence>MSEVPTGASPNYDVAIVGAGPIGIELAVCLQQAGVRYIHFDAQQIGYTMTWWPRNTNFFSTTERLAIAGVPIQNNHQQRITGEDYLAYLRGVVEQFDLAINSYEPVTQIARDGEGFVLETAPLAGARRYRARRVVVALGDMQWPNKIGVPGEDLPHVSHYFRDPHDYFRRRLLIVGGKNSAAEAALRCWRAGAEVTISYRRPRLDSQRIKHWLLPDLEAQIEAGVIGFLPSTVVQEITPTHVLMAPTDGGAPFAHPTDFVLLNTGFHGDQSLLRMAGVELVGENRVPVFDPATMETNVPGLYLAGTVAAGVQQRYTLFIENCHEHAGKITQALTGRWPARLGGVASRNYELAFEQIQAN</sequence>
<dbReference type="Pfam" id="PF13738">
    <property type="entry name" value="Pyr_redox_3"/>
    <property type="match status" value="1"/>
</dbReference>
<protein>
    <submittedName>
        <fullName evidence="3">Pyridine nucleotide-disulfide oxidoreductase</fullName>
    </submittedName>
</protein>
<dbReference type="SUPFAM" id="SSF51905">
    <property type="entry name" value="FAD/NAD(P)-binding domain"/>
    <property type="match status" value="1"/>
</dbReference>
<dbReference type="InterPro" id="IPR050097">
    <property type="entry name" value="Ferredoxin-NADP_redctase_2"/>
</dbReference>
<evidence type="ECO:0000256" key="1">
    <source>
        <dbReference type="ARBA" id="ARBA00022630"/>
    </source>
</evidence>
<proteinExistence type="predicted"/>
<comment type="caution">
    <text evidence="3">The sequence shown here is derived from an EMBL/GenBank/DDBJ whole genome shotgun (WGS) entry which is preliminary data.</text>
</comment>
<dbReference type="PANTHER" id="PTHR48105">
    <property type="entry name" value="THIOREDOXIN REDUCTASE 1-RELATED-RELATED"/>
    <property type="match status" value="1"/>
</dbReference>